<feature type="transmembrane region" description="Helical" evidence="14">
    <location>
        <begin position="47"/>
        <end position="67"/>
    </location>
</feature>
<dbReference type="Pfam" id="PF02163">
    <property type="entry name" value="Peptidase_M50"/>
    <property type="match status" value="2"/>
</dbReference>
<organism evidence="20">
    <name type="scientific">Streptomyces sp. R41</name>
    <dbReference type="NCBI Taxonomy" id="3238632"/>
    <lineage>
        <taxon>Bacteria</taxon>
        <taxon>Bacillati</taxon>
        <taxon>Actinomycetota</taxon>
        <taxon>Actinomycetes</taxon>
        <taxon>Kitasatosporales</taxon>
        <taxon>Streptomycetaceae</taxon>
        <taxon>Streptomyces</taxon>
    </lineage>
</organism>
<dbReference type="GO" id="GO:0046872">
    <property type="term" value="F:metal ion binding"/>
    <property type="evidence" value="ECO:0007669"/>
    <property type="project" value="UniProtKB-UniRule"/>
</dbReference>
<feature type="binding site" evidence="16">
    <location>
        <position position="71"/>
    </location>
    <ligand>
        <name>Zn(2+)</name>
        <dbReference type="ChEBI" id="CHEBI:29105"/>
        <note>catalytic</note>
    </ligand>
</feature>
<dbReference type="GO" id="GO:0005886">
    <property type="term" value="C:plasma membrane"/>
    <property type="evidence" value="ECO:0007669"/>
    <property type="project" value="UniProtKB-SubCell"/>
</dbReference>
<reference evidence="20" key="1">
    <citation type="submission" date="2024-07" db="EMBL/GenBank/DDBJ databases">
        <authorList>
            <person name="Yu S.T."/>
        </authorList>
    </citation>
    <scope>NUCLEOTIDE SEQUENCE</scope>
    <source>
        <strain evidence="20">R41</strain>
    </source>
</reference>
<dbReference type="InterPro" id="IPR008915">
    <property type="entry name" value="Peptidase_M50"/>
</dbReference>
<evidence type="ECO:0000256" key="6">
    <source>
        <dbReference type="ARBA" id="ARBA00022723"/>
    </source>
</evidence>
<evidence type="ECO:0000256" key="15">
    <source>
        <dbReference type="PIRSR" id="PIRSR006404-1"/>
    </source>
</evidence>
<comment type="cofactor">
    <cofactor evidence="14 16">
        <name>Zn(2+)</name>
        <dbReference type="ChEBI" id="CHEBI:29105"/>
    </cofactor>
    <text evidence="14 16">Binds 1 zinc ion per subunit.</text>
</comment>
<dbReference type="PANTHER" id="PTHR39188">
    <property type="entry name" value="MEMBRANE-ASSOCIATED ZINC METALLOPROTEASE M50B"/>
    <property type="match status" value="1"/>
</dbReference>
<keyword evidence="7" id="KW-0677">Repeat</keyword>
<evidence type="ECO:0000256" key="14">
    <source>
        <dbReference type="PIRNR" id="PIRNR006404"/>
    </source>
</evidence>
<evidence type="ECO:0000256" key="8">
    <source>
        <dbReference type="ARBA" id="ARBA00022801"/>
    </source>
</evidence>
<keyword evidence="9 14" id="KW-0862">Zinc</keyword>
<evidence type="ECO:0000256" key="16">
    <source>
        <dbReference type="PIRSR" id="PIRSR006404-2"/>
    </source>
</evidence>
<keyword evidence="11 14" id="KW-0482">Metalloprotease</keyword>
<evidence type="ECO:0000256" key="11">
    <source>
        <dbReference type="ARBA" id="ARBA00023049"/>
    </source>
</evidence>
<evidence type="ECO:0000256" key="12">
    <source>
        <dbReference type="ARBA" id="ARBA00023122"/>
    </source>
</evidence>
<keyword evidence="3 14" id="KW-1003">Cell membrane</keyword>
<proteinExistence type="inferred from homology"/>
<keyword evidence="10 14" id="KW-1133">Transmembrane helix</keyword>
<dbReference type="PROSITE" id="PS51371">
    <property type="entry name" value="CBS"/>
    <property type="match status" value="1"/>
</dbReference>
<protein>
    <recommendedName>
        <fullName evidence="14">Zinc metalloprotease</fullName>
    </recommendedName>
</protein>
<comment type="similarity">
    <text evidence="2 14">Belongs to the peptidase M50B family.</text>
</comment>
<dbReference type="InterPro" id="IPR046342">
    <property type="entry name" value="CBS_dom_sf"/>
</dbReference>
<feature type="transmembrane region" description="Helical" evidence="14">
    <location>
        <begin position="104"/>
        <end position="128"/>
    </location>
</feature>
<dbReference type="RefSeq" id="WP_369250277.1">
    <property type="nucleotide sequence ID" value="NZ_CP163443.1"/>
</dbReference>
<dbReference type="GO" id="GO:0006508">
    <property type="term" value="P:proteolysis"/>
    <property type="evidence" value="ECO:0007669"/>
    <property type="project" value="UniProtKB-KW"/>
</dbReference>
<evidence type="ECO:0000256" key="2">
    <source>
        <dbReference type="ARBA" id="ARBA00007931"/>
    </source>
</evidence>
<feature type="region of interest" description="Disordered" evidence="18">
    <location>
        <begin position="367"/>
        <end position="425"/>
    </location>
</feature>
<feature type="transmembrane region" description="Helical" evidence="14">
    <location>
        <begin position="21"/>
        <end position="41"/>
    </location>
</feature>
<dbReference type="PANTHER" id="PTHR39188:SF3">
    <property type="entry name" value="STAGE IV SPORULATION PROTEIN FB"/>
    <property type="match status" value="1"/>
</dbReference>
<feature type="binding site" evidence="16">
    <location>
        <position position="67"/>
    </location>
    <ligand>
        <name>Zn(2+)</name>
        <dbReference type="ChEBI" id="CHEBI:29105"/>
        <note>catalytic</note>
    </ligand>
</feature>
<dbReference type="InterPro" id="IPR016483">
    <property type="entry name" value="UCP006404_Pept_M50_CBS"/>
</dbReference>
<dbReference type="InterPro" id="IPR000644">
    <property type="entry name" value="CBS_dom"/>
</dbReference>
<feature type="transmembrane region" description="Helical" evidence="14">
    <location>
        <begin position="187"/>
        <end position="207"/>
    </location>
</feature>
<evidence type="ECO:0000256" key="4">
    <source>
        <dbReference type="ARBA" id="ARBA00022670"/>
    </source>
</evidence>
<sequence length="425" mass="44372">MRGSMRIGSVRGVALRAHWSVPLIMLLFAYGLAAQTLPGYAPGLAPVVYAVAGVVGALLLLVSLVVHEAAHALMARRAGIPVRDVTLWALGGMTRMDRPETARAAFAVAVSGPLGSLVLGGVGLGAAAGVEATLGWRILVAVLGWLGGTNLLLGVFNLLPAAPLDGGRVLQAVVWWRTGDRERAQRAAGRSGQVVGMLLAVLGWLVFARGVSGGLWLMAIGLFVAVTAAAERRWAELVTTLRGVRAADAMTTPVVTGPDWLTVDRFLSEVAAQAGHSVLPVLDFEGHPSGVVRLRRLTAVPSGQRGSLRVRGVATQLSQCTLAAPDELLISVLERLGSGGGLPILVMDGGRLGGIVTAHDIDRLSQRHMTGPDRGAASSGGGVGRHGILRCRPGSHKPDVGKGQRARPRSSHRQPRRLFLTSTAQ</sequence>
<evidence type="ECO:0000256" key="13">
    <source>
        <dbReference type="ARBA" id="ARBA00023136"/>
    </source>
</evidence>
<keyword evidence="5 14" id="KW-0812">Transmembrane</keyword>
<feature type="binding site" evidence="16">
    <location>
        <position position="165"/>
    </location>
    <ligand>
        <name>Zn(2+)</name>
        <dbReference type="ChEBI" id="CHEBI:29105"/>
        <note>catalytic</note>
    </ligand>
</feature>
<accession>A0AB39RNM5</accession>
<dbReference type="GO" id="GO:0008237">
    <property type="term" value="F:metallopeptidase activity"/>
    <property type="evidence" value="ECO:0007669"/>
    <property type="project" value="UniProtKB-UniRule"/>
</dbReference>
<feature type="transmembrane region" description="Helical" evidence="14">
    <location>
        <begin position="134"/>
        <end position="159"/>
    </location>
</feature>
<dbReference type="SUPFAM" id="SSF54631">
    <property type="entry name" value="CBS-domain pair"/>
    <property type="match status" value="1"/>
</dbReference>
<feature type="compositionally biased region" description="Basic residues" evidence="18">
    <location>
        <begin position="404"/>
        <end position="416"/>
    </location>
</feature>
<keyword evidence="13 14" id="KW-0472">Membrane</keyword>
<evidence type="ECO:0000259" key="19">
    <source>
        <dbReference type="PROSITE" id="PS51371"/>
    </source>
</evidence>
<evidence type="ECO:0000256" key="5">
    <source>
        <dbReference type="ARBA" id="ARBA00022692"/>
    </source>
</evidence>
<comment type="subcellular location">
    <subcellularLocation>
        <location evidence="1 14">Cell membrane</location>
        <topology evidence="1 14">Multi-pass membrane protein</topology>
    </subcellularLocation>
</comment>
<dbReference type="Gene3D" id="3.10.580.10">
    <property type="entry name" value="CBS-domain"/>
    <property type="match status" value="1"/>
</dbReference>
<evidence type="ECO:0000256" key="18">
    <source>
        <dbReference type="SAM" id="MobiDB-lite"/>
    </source>
</evidence>
<keyword evidence="8 14" id="KW-0378">Hydrolase</keyword>
<feature type="domain" description="CBS" evidence="19">
    <location>
        <begin position="250"/>
        <end position="308"/>
    </location>
</feature>
<evidence type="ECO:0000256" key="10">
    <source>
        <dbReference type="ARBA" id="ARBA00022989"/>
    </source>
</evidence>
<keyword evidence="6 14" id="KW-0479">Metal-binding</keyword>
<dbReference type="PIRSF" id="PIRSF006404">
    <property type="entry name" value="UCP006404_Pept_M50_CBS"/>
    <property type="match status" value="1"/>
</dbReference>
<evidence type="ECO:0000313" key="20">
    <source>
        <dbReference type="EMBL" id="XDQ57208.1"/>
    </source>
</evidence>
<evidence type="ECO:0000256" key="9">
    <source>
        <dbReference type="ARBA" id="ARBA00022833"/>
    </source>
</evidence>
<evidence type="ECO:0000256" key="7">
    <source>
        <dbReference type="ARBA" id="ARBA00022737"/>
    </source>
</evidence>
<feature type="active site" evidence="15">
    <location>
        <position position="68"/>
    </location>
</feature>
<keyword evidence="12 17" id="KW-0129">CBS domain</keyword>
<evidence type="ECO:0000256" key="3">
    <source>
        <dbReference type="ARBA" id="ARBA00022475"/>
    </source>
</evidence>
<name>A0AB39RNM5_9ACTN</name>
<dbReference type="AlphaFoldDB" id="A0AB39RNM5"/>
<dbReference type="CDD" id="cd06164">
    <property type="entry name" value="S2P-M50_SpoIVFB_CBS"/>
    <property type="match status" value="1"/>
</dbReference>
<dbReference type="EMBL" id="CP163443">
    <property type="protein sequence ID" value="XDQ57208.1"/>
    <property type="molecule type" value="Genomic_DNA"/>
</dbReference>
<gene>
    <name evidence="20" type="ORF">AB5J53_38750</name>
</gene>
<keyword evidence="4 14" id="KW-0645">Protease</keyword>
<evidence type="ECO:0000256" key="17">
    <source>
        <dbReference type="PROSITE-ProRule" id="PRU00703"/>
    </source>
</evidence>
<evidence type="ECO:0000256" key="1">
    <source>
        <dbReference type="ARBA" id="ARBA00004651"/>
    </source>
</evidence>